<feature type="non-terminal residue" evidence="2">
    <location>
        <position position="1"/>
    </location>
</feature>
<keyword evidence="3" id="KW-1185">Reference proteome</keyword>
<feature type="region of interest" description="Disordered" evidence="1">
    <location>
        <begin position="22"/>
        <end position="48"/>
    </location>
</feature>
<dbReference type="Proteomes" id="UP000054560">
    <property type="component" value="Unassembled WGS sequence"/>
</dbReference>
<dbReference type="EMBL" id="KQ254560">
    <property type="protein sequence ID" value="KNC69528.1"/>
    <property type="molecule type" value="Genomic_DNA"/>
</dbReference>
<name>A0A0L0F059_9EUKA</name>
<evidence type="ECO:0000313" key="3">
    <source>
        <dbReference type="Proteomes" id="UP000054560"/>
    </source>
</evidence>
<organism evidence="2 3">
    <name type="scientific">Sphaeroforma arctica JP610</name>
    <dbReference type="NCBI Taxonomy" id="667725"/>
    <lineage>
        <taxon>Eukaryota</taxon>
        <taxon>Ichthyosporea</taxon>
        <taxon>Ichthyophonida</taxon>
        <taxon>Sphaeroforma</taxon>
    </lineage>
</organism>
<proteinExistence type="predicted"/>
<accession>A0A0L0F059</accession>
<dbReference type="AlphaFoldDB" id="A0A0L0F059"/>
<dbReference type="GeneID" id="25918466"/>
<gene>
    <name evidence="2" type="ORF">SARC_17962</name>
</gene>
<dbReference type="RefSeq" id="XP_014143430.1">
    <property type="nucleotide sequence ID" value="XM_014287955.1"/>
</dbReference>
<evidence type="ECO:0000313" key="2">
    <source>
        <dbReference type="EMBL" id="KNC69528.1"/>
    </source>
</evidence>
<protein>
    <submittedName>
        <fullName evidence="2">Uncharacterized protein</fullName>
    </submittedName>
</protein>
<sequence length="81" mass="8756">DYFPYSYVCTSILYTLITDHPKDTFSPTDTDEGLSETNTVGSASEDLSTESTAELLSDLITEADTSTDAFVLETVTESESA</sequence>
<reference evidence="2 3" key="1">
    <citation type="submission" date="2011-02" db="EMBL/GenBank/DDBJ databases">
        <title>The Genome Sequence of Sphaeroforma arctica JP610.</title>
        <authorList>
            <consortium name="The Broad Institute Genome Sequencing Platform"/>
            <person name="Russ C."/>
            <person name="Cuomo C."/>
            <person name="Young S.K."/>
            <person name="Zeng Q."/>
            <person name="Gargeya S."/>
            <person name="Alvarado L."/>
            <person name="Berlin A."/>
            <person name="Chapman S.B."/>
            <person name="Chen Z."/>
            <person name="Freedman E."/>
            <person name="Gellesch M."/>
            <person name="Goldberg J."/>
            <person name="Griggs A."/>
            <person name="Gujja S."/>
            <person name="Heilman E."/>
            <person name="Heiman D."/>
            <person name="Howarth C."/>
            <person name="Mehta T."/>
            <person name="Neiman D."/>
            <person name="Pearson M."/>
            <person name="Roberts A."/>
            <person name="Saif S."/>
            <person name="Shea T."/>
            <person name="Shenoy N."/>
            <person name="Sisk P."/>
            <person name="Stolte C."/>
            <person name="Sykes S."/>
            <person name="White J."/>
            <person name="Yandava C."/>
            <person name="Burger G."/>
            <person name="Gray M.W."/>
            <person name="Holland P.W.H."/>
            <person name="King N."/>
            <person name="Lang F.B.F."/>
            <person name="Roger A.J."/>
            <person name="Ruiz-Trillo I."/>
            <person name="Haas B."/>
            <person name="Nusbaum C."/>
            <person name="Birren B."/>
        </authorList>
    </citation>
    <scope>NUCLEOTIDE SEQUENCE [LARGE SCALE GENOMIC DNA]</scope>
    <source>
        <strain evidence="2 3">JP610</strain>
    </source>
</reference>
<evidence type="ECO:0000256" key="1">
    <source>
        <dbReference type="SAM" id="MobiDB-lite"/>
    </source>
</evidence>
<feature type="compositionally biased region" description="Polar residues" evidence="1">
    <location>
        <begin position="35"/>
        <end position="48"/>
    </location>
</feature>